<dbReference type="STRING" id="178339.BH719_00560"/>
<dbReference type="InterPro" id="IPR006027">
    <property type="entry name" value="NusB_RsmB_TIM44"/>
</dbReference>
<accession>A0A1D8B0A2</accession>
<sequence length="491" mass="52761">MSQRRYADGYRKLRRADAPRRVAFEVLSEVTSSGAFANIVLPKALRRIRREEPFDDRDAAFTSELVHGTLRARGRLDWALARHVDRPLGDLDPRVLDLLRMGAHQLLDMRVPDHAAVSATVDVAREHLTDGPVRMVNAVLRALAREEVGRIDEEIARIEDGDARLAVAHSHPEWMVRALRAALAAHGYDEAELEDALAADNEAPIVSLAARPGLIGVEELCEEAEDVLSARVATGLVSKCAVLLASGDPARLPSIRQGLAGVQDEGSQLAAQICAGAPLVGQGDSSWLDLCAGPGGKAALLGALAAGRGAHVVANEIHPHRARLVERTTRALGTVEVVSGDGRTFGGQGTQWPLGSFDRVLVDAPCTGMGSMRRRPESRWRRAPGDVDGLVELQERLLDRAGALTRPGGVMTYVTCSPHRRETRDQVERLLGAGGWELLDAVALADSVAVEPLAVPDRAGRVDGGGAGRTLQLWGHRHGTDSMFVAALRRL</sequence>
<feature type="active site" description="Nucleophile" evidence="6">
    <location>
        <position position="416"/>
    </location>
</feature>
<evidence type="ECO:0000256" key="2">
    <source>
        <dbReference type="ARBA" id="ARBA00022603"/>
    </source>
</evidence>
<proteinExistence type="inferred from homology"/>
<dbReference type="Gene3D" id="3.40.50.150">
    <property type="entry name" value="Vaccinia Virus protein VP39"/>
    <property type="match status" value="1"/>
</dbReference>
<dbReference type="Gene3D" id="1.10.940.10">
    <property type="entry name" value="NusB-like"/>
    <property type="match status" value="1"/>
</dbReference>
<dbReference type="Proteomes" id="UP000095214">
    <property type="component" value="Chromosome"/>
</dbReference>
<reference evidence="8 9" key="1">
    <citation type="submission" date="2016-09" db="EMBL/GenBank/DDBJ databases">
        <title>Complete genome sequence of Actinomyces hongkongensis HKU8.</title>
        <authorList>
            <person name="Gao Y.-X."/>
            <person name="Zhou Y.-Y."/>
            <person name="Xie Y."/>
            <person name="Wang M."/>
            <person name="Wang S.-J."/>
            <person name="Shen S.-G."/>
        </authorList>
    </citation>
    <scope>NUCLEOTIDE SEQUENCE [LARGE SCALE GENOMIC DNA]</scope>
    <source>
        <strain evidence="8 9">HKU8</strain>
    </source>
</reference>
<dbReference type="EMBL" id="CP017298">
    <property type="protein sequence ID" value="AOS46571.1"/>
    <property type="molecule type" value="Genomic_DNA"/>
</dbReference>
<dbReference type="InterPro" id="IPR029063">
    <property type="entry name" value="SAM-dependent_MTases_sf"/>
</dbReference>
<dbReference type="InterPro" id="IPR018314">
    <property type="entry name" value="RsmB/NOL1/NOP2-like_CS"/>
</dbReference>
<dbReference type="AlphaFoldDB" id="A0A1D8B0A2"/>
<dbReference type="CDD" id="cd02440">
    <property type="entry name" value="AdoMet_MTases"/>
    <property type="match status" value="1"/>
</dbReference>
<evidence type="ECO:0000256" key="3">
    <source>
        <dbReference type="ARBA" id="ARBA00022679"/>
    </source>
</evidence>
<dbReference type="PROSITE" id="PS51686">
    <property type="entry name" value="SAM_MT_RSMB_NOP"/>
    <property type="match status" value="1"/>
</dbReference>
<feature type="domain" description="SAM-dependent MTase RsmB/NOP-type" evidence="7">
    <location>
        <begin position="196"/>
        <end position="491"/>
    </location>
</feature>
<dbReference type="Pfam" id="PF01029">
    <property type="entry name" value="NusB"/>
    <property type="match status" value="1"/>
</dbReference>
<organism evidence="8 9">
    <name type="scientific">Pauljensenia hongkongensis</name>
    <dbReference type="NCBI Taxonomy" id="178339"/>
    <lineage>
        <taxon>Bacteria</taxon>
        <taxon>Bacillati</taxon>
        <taxon>Actinomycetota</taxon>
        <taxon>Actinomycetes</taxon>
        <taxon>Actinomycetales</taxon>
        <taxon>Actinomycetaceae</taxon>
        <taxon>Pauljensenia</taxon>
    </lineage>
</organism>
<keyword evidence="3 6" id="KW-0808">Transferase</keyword>
<dbReference type="GO" id="GO:0003723">
    <property type="term" value="F:RNA binding"/>
    <property type="evidence" value="ECO:0007669"/>
    <property type="project" value="UniProtKB-UniRule"/>
</dbReference>
<evidence type="ECO:0000313" key="8">
    <source>
        <dbReference type="EMBL" id="AOS46571.1"/>
    </source>
</evidence>
<dbReference type="PANTHER" id="PTHR22807:SF53">
    <property type="entry name" value="RIBOSOMAL RNA SMALL SUBUNIT METHYLTRANSFERASE B-RELATED"/>
    <property type="match status" value="1"/>
</dbReference>
<feature type="binding site" evidence="6">
    <location>
        <position position="316"/>
    </location>
    <ligand>
        <name>S-adenosyl-L-methionine</name>
        <dbReference type="ChEBI" id="CHEBI:59789"/>
    </ligand>
</feature>
<evidence type="ECO:0000256" key="4">
    <source>
        <dbReference type="ARBA" id="ARBA00022691"/>
    </source>
</evidence>
<dbReference type="Pfam" id="PF01189">
    <property type="entry name" value="Methyltr_RsmB-F"/>
    <property type="match status" value="1"/>
</dbReference>
<dbReference type="SUPFAM" id="SSF53335">
    <property type="entry name" value="S-adenosyl-L-methionine-dependent methyltransferases"/>
    <property type="match status" value="1"/>
</dbReference>
<keyword evidence="5 6" id="KW-0694">RNA-binding</keyword>
<dbReference type="InterPro" id="IPR023267">
    <property type="entry name" value="RCMT"/>
</dbReference>
<protein>
    <submittedName>
        <fullName evidence="8">16S rRNA methyltransferase</fullName>
    </submittedName>
</protein>
<feature type="binding site" evidence="6">
    <location>
        <begin position="291"/>
        <end position="297"/>
    </location>
    <ligand>
        <name>S-adenosyl-L-methionine</name>
        <dbReference type="ChEBI" id="CHEBI:59789"/>
    </ligand>
</feature>
<evidence type="ECO:0000256" key="1">
    <source>
        <dbReference type="ARBA" id="ARBA00007494"/>
    </source>
</evidence>
<dbReference type="InterPro" id="IPR035926">
    <property type="entry name" value="NusB-like_sf"/>
</dbReference>
<dbReference type="RefSeq" id="WP_034255104.1">
    <property type="nucleotide sequence ID" value="NZ_CP017298.1"/>
</dbReference>
<feature type="binding site" evidence="6">
    <location>
        <position position="341"/>
    </location>
    <ligand>
        <name>S-adenosyl-L-methionine</name>
        <dbReference type="ChEBI" id="CHEBI:59789"/>
    </ligand>
</feature>
<evidence type="ECO:0000256" key="6">
    <source>
        <dbReference type="PROSITE-ProRule" id="PRU01023"/>
    </source>
</evidence>
<dbReference type="GO" id="GO:0008173">
    <property type="term" value="F:RNA methyltransferase activity"/>
    <property type="evidence" value="ECO:0007669"/>
    <property type="project" value="InterPro"/>
</dbReference>
<evidence type="ECO:0000256" key="5">
    <source>
        <dbReference type="ARBA" id="ARBA00022884"/>
    </source>
</evidence>
<gene>
    <name evidence="8" type="ORF">BH719_00560</name>
</gene>
<keyword evidence="2 6" id="KW-0489">Methyltransferase</keyword>
<dbReference type="KEGG" id="phon:BH719_00560"/>
<dbReference type="InterPro" id="IPR049560">
    <property type="entry name" value="MeTrfase_RsmB-F_NOP2_cat"/>
</dbReference>
<dbReference type="InterPro" id="IPR001678">
    <property type="entry name" value="MeTrfase_RsmB-F_NOP2_dom"/>
</dbReference>
<keyword evidence="4 6" id="KW-0949">S-adenosyl-L-methionine</keyword>
<dbReference type="PROSITE" id="PS01153">
    <property type="entry name" value="NOL1_NOP2_SUN"/>
    <property type="match status" value="1"/>
</dbReference>
<dbReference type="PANTHER" id="PTHR22807">
    <property type="entry name" value="NOP2 YEAST -RELATED NOL1/NOP2/FMU SUN DOMAIN-CONTAINING"/>
    <property type="match status" value="1"/>
</dbReference>
<keyword evidence="9" id="KW-1185">Reference proteome</keyword>
<evidence type="ECO:0000313" key="9">
    <source>
        <dbReference type="Proteomes" id="UP000095214"/>
    </source>
</evidence>
<feature type="binding site" evidence="6">
    <location>
        <position position="363"/>
    </location>
    <ligand>
        <name>S-adenosyl-L-methionine</name>
        <dbReference type="ChEBI" id="CHEBI:59789"/>
    </ligand>
</feature>
<dbReference type="GO" id="GO:0001510">
    <property type="term" value="P:RNA methylation"/>
    <property type="evidence" value="ECO:0007669"/>
    <property type="project" value="InterPro"/>
</dbReference>
<dbReference type="GO" id="GO:0006355">
    <property type="term" value="P:regulation of DNA-templated transcription"/>
    <property type="evidence" value="ECO:0007669"/>
    <property type="project" value="InterPro"/>
</dbReference>
<dbReference type="OrthoDB" id="9810297at2"/>
<evidence type="ECO:0000259" key="7">
    <source>
        <dbReference type="PROSITE" id="PS51686"/>
    </source>
</evidence>
<comment type="similarity">
    <text evidence="1 6">Belongs to the class I-like SAM-binding methyltransferase superfamily. RsmB/NOP family.</text>
</comment>
<dbReference type="PRINTS" id="PR02008">
    <property type="entry name" value="RCMTFAMILY"/>
</dbReference>
<dbReference type="SUPFAM" id="SSF48013">
    <property type="entry name" value="NusB-like"/>
    <property type="match status" value="1"/>
</dbReference>
<name>A0A1D8B0A2_9ACTO</name>